<protein>
    <submittedName>
        <fullName evidence="1">Uncharacterized protein</fullName>
    </submittedName>
</protein>
<evidence type="ECO:0000313" key="1">
    <source>
        <dbReference type="EMBL" id="KYD32980.1"/>
    </source>
</evidence>
<organism evidence="1 2">
    <name type="scientific">Parageobacillus toebii</name>
    <dbReference type="NCBI Taxonomy" id="153151"/>
    <lineage>
        <taxon>Bacteria</taxon>
        <taxon>Bacillati</taxon>
        <taxon>Bacillota</taxon>
        <taxon>Bacilli</taxon>
        <taxon>Bacillales</taxon>
        <taxon>Anoxybacillaceae</taxon>
        <taxon>Parageobacillus</taxon>
    </lineage>
</organism>
<comment type="caution">
    <text evidence="1">The sequence shown here is derived from an EMBL/GenBank/DDBJ whole genome shotgun (WGS) entry which is preliminary data.</text>
</comment>
<reference evidence="1 2" key="1">
    <citation type="submission" date="2016-01" db="EMBL/GenBank/DDBJ databases">
        <title>Draft Genome Sequences of Seven Thermophilic Sporeformers Isolated from Foods.</title>
        <authorList>
            <person name="Berendsen E.M."/>
            <person name="Wells-Bennik M.H."/>
            <person name="Krawcyk A.O."/>
            <person name="De Jong A."/>
            <person name="Holsappel S."/>
            <person name="Eijlander R.T."/>
            <person name="Kuipers O.P."/>
        </authorList>
    </citation>
    <scope>NUCLEOTIDE SEQUENCE [LARGE SCALE GENOMIC DNA]</scope>
    <source>
        <strain evidence="1 2">B4110</strain>
    </source>
</reference>
<proteinExistence type="predicted"/>
<dbReference type="Proteomes" id="UP000075324">
    <property type="component" value="Unassembled WGS sequence"/>
</dbReference>
<name>A0A150N8F1_9BACL</name>
<dbReference type="RefSeq" id="WP_156482450.1">
    <property type="nucleotide sequence ID" value="NZ_JARTKR010000016.1"/>
</dbReference>
<gene>
    <name evidence="1" type="ORF">B4110_3309</name>
</gene>
<dbReference type="EMBL" id="LQYW01000004">
    <property type="protein sequence ID" value="KYD32980.1"/>
    <property type="molecule type" value="Genomic_DNA"/>
</dbReference>
<evidence type="ECO:0000313" key="2">
    <source>
        <dbReference type="Proteomes" id="UP000075324"/>
    </source>
</evidence>
<sequence>METCEKATGRKASIESIDRCPLLLHRKKWMTSWLKSGIFVGRDDCKRMEKAR</sequence>
<accession>A0A150N8F1</accession>
<dbReference type="AlphaFoldDB" id="A0A150N8F1"/>